<dbReference type="GO" id="GO:0003676">
    <property type="term" value="F:nucleic acid binding"/>
    <property type="evidence" value="ECO:0007669"/>
    <property type="project" value="InterPro"/>
</dbReference>
<sequence>MELWKQINLALQAKDKVCLFSLDVVRAFDSVWRESVLHQLTLIRCPIKVFQLVTDYFRNRSVEYSVNSQTWKFGTGRGVPQGSCSGTLFWNLVADRALDLPVPENCYIQTFADDLLVVVGGDTKEVLEHKGNLIFQTLVQWGKTRKLRFNSNKSVLLPITYDSRLKLDVPPRVLLNGQTVAVQGCLKYLGVVWDGALTLRSISVRPLLKLLRAYRNVSTEALQVIACIAPLDPKARDVFSRFVLQIQNDKVTIGGKTFFSHEFERPFDFTTIHPAEWVSIPFGTEGPCGEDIEIYTDGSDLTGILGRPLWFSITCRMSDRATVFQAEMYGLTMAVEYSLRLEPWHRECIYTDSRSTLQALLASQSRLYSISHLKTLLKETMVRN</sequence>
<dbReference type="SUPFAM" id="SSF56672">
    <property type="entry name" value="DNA/RNA polymerases"/>
    <property type="match status" value="1"/>
</dbReference>
<keyword evidence="3" id="KW-1185">Reference proteome</keyword>
<accession>A0A4Y1ZY35</accession>
<dbReference type="OrthoDB" id="6515318at2759"/>
<protein>
    <recommendedName>
        <fullName evidence="1">Reverse transcriptase domain-containing protein</fullName>
    </recommendedName>
</protein>
<dbReference type="InterPro" id="IPR012337">
    <property type="entry name" value="RNaseH-like_sf"/>
</dbReference>
<evidence type="ECO:0000313" key="3">
    <source>
        <dbReference type="Proteomes" id="UP000499080"/>
    </source>
</evidence>
<evidence type="ECO:0000259" key="1">
    <source>
        <dbReference type="PROSITE" id="PS50878"/>
    </source>
</evidence>
<dbReference type="Proteomes" id="UP000499080">
    <property type="component" value="Unassembled WGS sequence"/>
</dbReference>
<dbReference type="PROSITE" id="PS50878">
    <property type="entry name" value="RT_POL"/>
    <property type="match status" value="1"/>
</dbReference>
<evidence type="ECO:0000313" key="2">
    <source>
        <dbReference type="EMBL" id="GBL72411.1"/>
    </source>
</evidence>
<name>A0A4Y1ZY35_ARAVE</name>
<dbReference type="Gene3D" id="3.30.420.10">
    <property type="entry name" value="Ribonuclease H-like superfamily/Ribonuclease H"/>
    <property type="match status" value="1"/>
</dbReference>
<dbReference type="InterPro" id="IPR000477">
    <property type="entry name" value="RT_dom"/>
</dbReference>
<gene>
    <name evidence="2" type="ORF">AVEN_115337_1</name>
</gene>
<feature type="domain" description="Reverse transcriptase" evidence="1">
    <location>
        <begin position="1"/>
        <end position="193"/>
    </location>
</feature>
<dbReference type="GO" id="GO:0042575">
    <property type="term" value="C:DNA polymerase complex"/>
    <property type="evidence" value="ECO:0007669"/>
    <property type="project" value="UniProtKB-ARBA"/>
</dbReference>
<comment type="caution">
    <text evidence="2">The sequence shown here is derived from an EMBL/GenBank/DDBJ whole genome shotgun (WGS) entry which is preliminary data.</text>
</comment>
<dbReference type="InterPro" id="IPR036397">
    <property type="entry name" value="RNaseH_sf"/>
</dbReference>
<dbReference type="SUPFAM" id="SSF53098">
    <property type="entry name" value="Ribonuclease H-like"/>
    <property type="match status" value="1"/>
</dbReference>
<dbReference type="InterPro" id="IPR043502">
    <property type="entry name" value="DNA/RNA_pol_sf"/>
</dbReference>
<dbReference type="GO" id="GO:0071897">
    <property type="term" value="P:DNA biosynthetic process"/>
    <property type="evidence" value="ECO:0007669"/>
    <property type="project" value="UniProtKB-ARBA"/>
</dbReference>
<organism evidence="2 3">
    <name type="scientific">Araneus ventricosus</name>
    <name type="common">Orbweaver spider</name>
    <name type="synonym">Epeira ventricosa</name>
    <dbReference type="NCBI Taxonomy" id="182803"/>
    <lineage>
        <taxon>Eukaryota</taxon>
        <taxon>Metazoa</taxon>
        <taxon>Ecdysozoa</taxon>
        <taxon>Arthropoda</taxon>
        <taxon>Chelicerata</taxon>
        <taxon>Arachnida</taxon>
        <taxon>Araneae</taxon>
        <taxon>Araneomorphae</taxon>
        <taxon>Entelegynae</taxon>
        <taxon>Araneoidea</taxon>
        <taxon>Araneidae</taxon>
        <taxon>Araneus</taxon>
    </lineage>
</organism>
<dbReference type="Pfam" id="PF00078">
    <property type="entry name" value="RVT_1"/>
    <property type="match status" value="1"/>
</dbReference>
<reference evidence="2 3" key="1">
    <citation type="journal article" date="2019" name="Sci. Rep.">
        <title>Orb-weaving spider Araneus ventricosus genome elucidates the spidroin gene catalogue.</title>
        <authorList>
            <person name="Kono N."/>
            <person name="Nakamura H."/>
            <person name="Ohtoshi R."/>
            <person name="Moran D.A.P."/>
            <person name="Shinohara A."/>
            <person name="Yoshida Y."/>
            <person name="Fujiwara M."/>
            <person name="Mori M."/>
            <person name="Tomita M."/>
            <person name="Arakawa K."/>
        </authorList>
    </citation>
    <scope>NUCLEOTIDE SEQUENCE [LARGE SCALE GENOMIC DNA]</scope>
</reference>
<dbReference type="EMBL" id="BGPR01000001">
    <property type="protein sequence ID" value="GBL72411.1"/>
    <property type="molecule type" value="Genomic_DNA"/>
</dbReference>
<dbReference type="AlphaFoldDB" id="A0A4Y1ZY35"/>
<proteinExistence type="predicted"/>